<dbReference type="SUPFAM" id="SSF55874">
    <property type="entry name" value="ATPase domain of HSP90 chaperone/DNA topoisomerase II/histidine kinase"/>
    <property type="match status" value="1"/>
</dbReference>
<dbReference type="EC" id="2.7.13.3" evidence="4"/>
<organism evidence="22 23">
    <name type="scientific">Acaryochloris thomasi RCC1774</name>
    <dbReference type="NCBI Taxonomy" id="1764569"/>
    <lineage>
        <taxon>Bacteria</taxon>
        <taxon>Bacillati</taxon>
        <taxon>Cyanobacteriota</taxon>
        <taxon>Cyanophyceae</taxon>
        <taxon>Acaryochloridales</taxon>
        <taxon>Acaryochloridaceae</taxon>
        <taxon>Acaryochloris</taxon>
        <taxon>Acaryochloris thomasi</taxon>
    </lineage>
</organism>
<dbReference type="InterPro" id="IPR029016">
    <property type="entry name" value="GAF-like_dom_sf"/>
</dbReference>
<dbReference type="PROSITE" id="PS50109">
    <property type="entry name" value="HIS_KIN"/>
    <property type="match status" value="1"/>
</dbReference>
<sequence length="1148" mass="126936">MNSHESEAVHHLLVIQDQQGRWSVALQEATGSIGRDARNNIILDAPTVSRQHATLLRIPLPQAGHYRFRLVDGNLSGERSAAGLVVNGQACLCHDLQTGDVIQFGDQAEAKYYVVSRPPGCSDVRMFDDPSGFLLPQNPHNDQGFKETNDAALARLASFPELIPTPIIEMSVAGAITYLNPAALAQFPDLRSQGVQHPLLADLPSIIDSCSDETLVCTTRLGEVLLEQSIHFLPSNGLIRLFVTDITERNKIESDLWRRDRLLREVIAAQDISFAARFNRLLKLGCEWFGLSTGVLAKMQDDQVEILATHGLLTAEDLTWELSQNDREHWRNILKTSDPVEQTGYLAESNPFLSSLPDLPIVTSFGHRVVVRGEVYGILFFTSLVPSSQAFRAADRELLQMMAQWVGGEIERQQSQVALQQQLRRTVVLRQITQDIRQSLDTQHILQTAVNEMGQVFEVNRCIIHAYSEEPEPQLPCVAEYLTPGTASMLNFTIPVEGNQHAQTVLTQDTAVVSEQVATDPLLKDHLAFCEQLNVQSMLAIRTSYQGQPNGIVALHQCDRIRHWQPEDTELFQYLADQVGLALAQARLLEQETDHRQQLARQNKALAIAQQESELANRAKSQFLATMSHEIRTPMNAVIGMAELLMDTGLTAQQQDFAETITKSGEALLTLLNDLLDLSKIESGKLALNIHPLEIRQCVQEVFNILQSQAVAKGLTLALHIDATVPAVVMGDDLRLRQILLNLISNAIKFTETGTISVTVTATTVTAAYDIRFAVKDTGIGLAPDQQSLLFQPFSQLDASITRKYGGTGLGLAICQQLVLLMGGDIWATSHGSVAGAPPPQWLRRQMLNDAPVVEQPSGSTFYFTILAQLETADWVQQMSETVESLFQPHVQVPDLPQHRILVAEDNRTNQKVIELMLEKLGYQADIVDNGAEAVEALRLRSYRVVLLDIEMPKMDGLTAARLICEQWPPSTRPYLIAVTAYAMNDDRQRCLDAGMNDVITKPLRGQAILQALQHAFQAPEIQQPPVQEPPPADQDEAILDGEVLQALRQMGSEQALTEIVNQYLEDAPISLQRVEDAIIIKNSDALRQAAHSLRSSSANLGALGFAHLCKQIEDLGKAGTVANVTIEPLRSEYPKVKAALQRAFPQA</sequence>
<evidence type="ECO:0000256" key="3">
    <source>
        <dbReference type="ARBA" id="ARBA00006402"/>
    </source>
</evidence>
<evidence type="ECO:0000259" key="19">
    <source>
        <dbReference type="PROSITE" id="PS50109"/>
    </source>
</evidence>
<dbReference type="PANTHER" id="PTHR45339">
    <property type="entry name" value="HYBRID SIGNAL TRANSDUCTION HISTIDINE KINASE J"/>
    <property type="match status" value="1"/>
</dbReference>
<dbReference type="PANTHER" id="PTHR45339:SF1">
    <property type="entry name" value="HYBRID SIGNAL TRANSDUCTION HISTIDINE KINASE J"/>
    <property type="match status" value="1"/>
</dbReference>
<dbReference type="InterPro" id="IPR008207">
    <property type="entry name" value="Sig_transdc_His_kin_Hpt_dom"/>
</dbReference>
<dbReference type="PRINTS" id="PR00344">
    <property type="entry name" value="BCTRLSENSOR"/>
</dbReference>
<name>A0A2W1JUC6_9CYAN</name>
<dbReference type="EMBL" id="PQWO01000005">
    <property type="protein sequence ID" value="PZD73394.1"/>
    <property type="molecule type" value="Genomic_DNA"/>
</dbReference>
<dbReference type="InterPro" id="IPR001789">
    <property type="entry name" value="Sig_transdc_resp-reg_receiver"/>
</dbReference>
<dbReference type="SUPFAM" id="SSF52172">
    <property type="entry name" value="CheY-like"/>
    <property type="match status" value="1"/>
</dbReference>
<dbReference type="Gene3D" id="3.40.50.2300">
    <property type="match status" value="1"/>
</dbReference>
<dbReference type="GO" id="GO:0005524">
    <property type="term" value="F:ATP binding"/>
    <property type="evidence" value="ECO:0007669"/>
    <property type="project" value="UniProtKB-KW"/>
</dbReference>
<dbReference type="Pfam" id="PF01627">
    <property type="entry name" value="Hpt"/>
    <property type="match status" value="1"/>
</dbReference>
<keyword evidence="8" id="KW-0812">Transmembrane</keyword>
<feature type="domain" description="Response regulatory" evidence="20">
    <location>
        <begin position="900"/>
        <end position="1017"/>
    </location>
</feature>
<evidence type="ECO:0000256" key="5">
    <source>
        <dbReference type="ARBA" id="ARBA00022475"/>
    </source>
</evidence>
<evidence type="ECO:0000256" key="12">
    <source>
        <dbReference type="ARBA" id="ARBA00022989"/>
    </source>
</evidence>
<evidence type="ECO:0000313" key="22">
    <source>
        <dbReference type="EMBL" id="PZD73394.1"/>
    </source>
</evidence>
<dbReference type="Pfam" id="PF00072">
    <property type="entry name" value="Response_reg"/>
    <property type="match status" value="1"/>
</dbReference>
<keyword evidence="9" id="KW-0547">Nucleotide-binding</keyword>
<evidence type="ECO:0000256" key="1">
    <source>
        <dbReference type="ARBA" id="ARBA00000085"/>
    </source>
</evidence>
<evidence type="ECO:0000256" key="8">
    <source>
        <dbReference type="ARBA" id="ARBA00022692"/>
    </source>
</evidence>
<evidence type="ECO:0000256" key="6">
    <source>
        <dbReference type="ARBA" id="ARBA00022553"/>
    </source>
</evidence>
<dbReference type="Pfam" id="PF00512">
    <property type="entry name" value="HisKA"/>
    <property type="match status" value="1"/>
</dbReference>
<protein>
    <recommendedName>
        <fullName evidence="15">Circadian input-output histidine kinase CikA</fullName>
        <ecNumber evidence="4">2.7.13.3</ecNumber>
    </recommendedName>
</protein>
<comment type="subcellular location">
    <subcellularLocation>
        <location evidence="2">Cell membrane</location>
        <topology evidence="2">Multi-pass membrane protein</topology>
    </subcellularLocation>
</comment>
<keyword evidence="6 17" id="KW-0597">Phosphoprotein</keyword>
<dbReference type="Pfam" id="PF02518">
    <property type="entry name" value="HATPase_c"/>
    <property type="match status" value="1"/>
</dbReference>
<dbReference type="Pfam" id="PF01590">
    <property type="entry name" value="GAF"/>
    <property type="match status" value="1"/>
</dbReference>
<dbReference type="InterPro" id="IPR005467">
    <property type="entry name" value="His_kinase_dom"/>
</dbReference>
<comment type="catalytic activity">
    <reaction evidence="1">
        <text>ATP + protein L-histidine = ADP + protein N-phospho-L-histidine.</text>
        <dbReference type="EC" id="2.7.13.3"/>
    </reaction>
</comment>
<dbReference type="InterPro" id="IPR008984">
    <property type="entry name" value="SMAD_FHA_dom_sf"/>
</dbReference>
<dbReference type="InterPro" id="IPR003661">
    <property type="entry name" value="HisK_dim/P_dom"/>
</dbReference>
<dbReference type="RefSeq" id="WP_110986062.1">
    <property type="nucleotide sequence ID" value="NZ_CAWNWM010000005.1"/>
</dbReference>
<evidence type="ECO:0000256" key="17">
    <source>
        <dbReference type="PROSITE-ProRule" id="PRU00169"/>
    </source>
</evidence>
<feature type="domain" description="FHA" evidence="18">
    <location>
        <begin position="31"/>
        <end position="91"/>
    </location>
</feature>
<evidence type="ECO:0000256" key="7">
    <source>
        <dbReference type="ARBA" id="ARBA00022679"/>
    </source>
</evidence>
<dbReference type="SUPFAM" id="SSF47226">
    <property type="entry name" value="Histidine-containing phosphotransfer domain, HPT domain"/>
    <property type="match status" value="1"/>
</dbReference>
<evidence type="ECO:0000313" key="23">
    <source>
        <dbReference type="Proteomes" id="UP000248857"/>
    </source>
</evidence>
<evidence type="ECO:0000259" key="21">
    <source>
        <dbReference type="PROSITE" id="PS50894"/>
    </source>
</evidence>
<dbReference type="Gene3D" id="3.30.450.40">
    <property type="match status" value="2"/>
</dbReference>
<dbReference type="Gene3D" id="3.30.565.10">
    <property type="entry name" value="Histidine kinase-like ATPase, C-terminal domain"/>
    <property type="match status" value="1"/>
</dbReference>
<dbReference type="PROSITE" id="PS50894">
    <property type="entry name" value="HPT"/>
    <property type="match status" value="1"/>
</dbReference>
<evidence type="ECO:0000256" key="10">
    <source>
        <dbReference type="ARBA" id="ARBA00022777"/>
    </source>
</evidence>
<dbReference type="Pfam" id="PF00498">
    <property type="entry name" value="FHA"/>
    <property type="match status" value="1"/>
</dbReference>
<keyword evidence="12" id="KW-1133">Transmembrane helix</keyword>
<dbReference type="InterPro" id="IPR000253">
    <property type="entry name" value="FHA_dom"/>
</dbReference>
<dbReference type="CDD" id="cd00082">
    <property type="entry name" value="HisKA"/>
    <property type="match status" value="1"/>
</dbReference>
<dbReference type="GO" id="GO:0005886">
    <property type="term" value="C:plasma membrane"/>
    <property type="evidence" value="ECO:0007669"/>
    <property type="project" value="UniProtKB-SubCell"/>
</dbReference>
<feature type="domain" description="HPt" evidence="21">
    <location>
        <begin position="1053"/>
        <end position="1144"/>
    </location>
</feature>
<accession>A0A2W1JUC6</accession>
<dbReference type="CDD" id="cd17546">
    <property type="entry name" value="REC_hyHK_CKI1_RcsC-like"/>
    <property type="match status" value="1"/>
</dbReference>
<keyword evidence="10" id="KW-0418">Kinase</keyword>
<dbReference type="Gene3D" id="1.20.120.160">
    <property type="entry name" value="HPT domain"/>
    <property type="match status" value="1"/>
</dbReference>
<evidence type="ECO:0000256" key="16">
    <source>
        <dbReference type="PROSITE-ProRule" id="PRU00110"/>
    </source>
</evidence>
<reference evidence="22 23" key="1">
    <citation type="journal article" date="2018" name="Sci. Rep.">
        <title>A novel species of the marine cyanobacterium Acaryochloris with a unique pigment content and lifestyle.</title>
        <authorList>
            <person name="Partensky F."/>
            <person name="Six C."/>
            <person name="Ratin M."/>
            <person name="Garczarek L."/>
            <person name="Vaulot D."/>
            <person name="Probert I."/>
            <person name="Calteau A."/>
            <person name="Gourvil P."/>
            <person name="Marie D."/>
            <person name="Grebert T."/>
            <person name="Bouchier C."/>
            <person name="Le Panse S."/>
            <person name="Gachenot M."/>
            <person name="Rodriguez F."/>
            <person name="Garrido J.L."/>
        </authorList>
    </citation>
    <scope>NUCLEOTIDE SEQUENCE [LARGE SCALE GENOMIC DNA]</scope>
    <source>
        <strain evidence="22 23">RCC1774</strain>
    </source>
</reference>
<dbReference type="SUPFAM" id="SSF49879">
    <property type="entry name" value="SMAD/FHA domain"/>
    <property type="match status" value="1"/>
</dbReference>
<keyword evidence="23" id="KW-1185">Reference proteome</keyword>
<dbReference type="SUPFAM" id="SSF47384">
    <property type="entry name" value="Homodimeric domain of signal transducing histidine kinase"/>
    <property type="match status" value="1"/>
</dbReference>
<keyword evidence="5" id="KW-1003">Cell membrane</keyword>
<dbReference type="InterPro" id="IPR003018">
    <property type="entry name" value="GAF"/>
</dbReference>
<dbReference type="PROSITE" id="PS50110">
    <property type="entry name" value="RESPONSE_REGULATORY"/>
    <property type="match status" value="1"/>
</dbReference>
<dbReference type="InterPro" id="IPR003594">
    <property type="entry name" value="HATPase_dom"/>
</dbReference>
<keyword evidence="7 22" id="KW-0808">Transferase</keyword>
<dbReference type="CDD" id="cd16922">
    <property type="entry name" value="HATPase_EvgS-ArcB-TorS-like"/>
    <property type="match status" value="1"/>
</dbReference>
<evidence type="ECO:0000256" key="14">
    <source>
        <dbReference type="ARBA" id="ARBA00023136"/>
    </source>
</evidence>
<keyword evidence="14" id="KW-0472">Membrane</keyword>
<dbReference type="Proteomes" id="UP000248857">
    <property type="component" value="Unassembled WGS sequence"/>
</dbReference>
<dbReference type="GO" id="GO:0000155">
    <property type="term" value="F:phosphorelay sensor kinase activity"/>
    <property type="evidence" value="ECO:0007669"/>
    <property type="project" value="InterPro"/>
</dbReference>
<dbReference type="SMART" id="SM00388">
    <property type="entry name" value="HisKA"/>
    <property type="match status" value="1"/>
</dbReference>
<comment type="similarity">
    <text evidence="3">In the N-terminal section; belongs to the phytochrome family.</text>
</comment>
<dbReference type="Gene3D" id="2.60.200.20">
    <property type="match status" value="1"/>
</dbReference>
<evidence type="ECO:0000256" key="15">
    <source>
        <dbReference type="ARBA" id="ARBA00074306"/>
    </source>
</evidence>
<dbReference type="PROSITE" id="PS50006">
    <property type="entry name" value="FHA_DOMAIN"/>
    <property type="match status" value="1"/>
</dbReference>
<dbReference type="InterPro" id="IPR036097">
    <property type="entry name" value="HisK_dim/P_sf"/>
</dbReference>
<dbReference type="SMART" id="SM00073">
    <property type="entry name" value="HPT"/>
    <property type="match status" value="1"/>
</dbReference>
<evidence type="ECO:0000259" key="18">
    <source>
        <dbReference type="PROSITE" id="PS50006"/>
    </source>
</evidence>
<dbReference type="SMART" id="SM00065">
    <property type="entry name" value="GAF"/>
    <property type="match status" value="2"/>
</dbReference>
<dbReference type="InterPro" id="IPR036890">
    <property type="entry name" value="HATPase_C_sf"/>
</dbReference>
<dbReference type="InterPro" id="IPR036641">
    <property type="entry name" value="HPT_dom_sf"/>
</dbReference>
<dbReference type="SMART" id="SM00387">
    <property type="entry name" value="HATPase_c"/>
    <property type="match status" value="1"/>
</dbReference>
<feature type="modified residue" description="4-aspartylphosphate" evidence="17">
    <location>
        <position position="949"/>
    </location>
</feature>
<feature type="domain" description="Histidine kinase" evidence="19">
    <location>
        <begin position="626"/>
        <end position="826"/>
    </location>
</feature>
<dbReference type="Gene3D" id="1.10.287.130">
    <property type="match status" value="1"/>
</dbReference>
<dbReference type="SUPFAM" id="SSF55781">
    <property type="entry name" value="GAF domain-like"/>
    <property type="match status" value="2"/>
</dbReference>
<evidence type="ECO:0000259" key="20">
    <source>
        <dbReference type="PROSITE" id="PS50110"/>
    </source>
</evidence>
<evidence type="ECO:0000256" key="13">
    <source>
        <dbReference type="ARBA" id="ARBA00023012"/>
    </source>
</evidence>
<feature type="modified residue" description="Phosphohistidine" evidence="16">
    <location>
        <position position="1092"/>
    </location>
</feature>
<dbReference type="AlphaFoldDB" id="A0A2W1JUC6"/>
<dbReference type="FunFam" id="1.10.287.130:FF:000004">
    <property type="entry name" value="Ethylene receptor 1"/>
    <property type="match status" value="1"/>
</dbReference>
<dbReference type="OrthoDB" id="9812358at2"/>
<proteinExistence type="inferred from homology"/>
<dbReference type="InterPro" id="IPR004358">
    <property type="entry name" value="Sig_transdc_His_kin-like_C"/>
</dbReference>
<dbReference type="SMART" id="SM00240">
    <property type="entry name" value="FHA"/>
    <property type="match status" value="1"/>
</dbReference>
<evidence type="ECO:0000256" key="4">
    <source>
        <dbReference type="ARBA" id="ARBA00012438"/>
    </source>
</evidence>
<evidence type="ECO:0000256" key="11">
    <source>
        <dbReference type="ARBA" id="ARBA00022840"/>
    </source>
</evidence>
<evidence type="ECO:0000256" key="2">
    <source>
        <dbReference type="ARBA" id="ARBA00004651"/>
    </source>
</evidence>
<dbReference type="SMART" id="SM00448">
    <property type="entry name" value="REC"/>
    <property type="match status" value="1"/>
</dbReference>
<evidence type="ECO:0000256" key="9">
    <source>
        <dbReference type="ARBA" id="ARBA00022741"/>
    </source>
</evidence>
<dbReference type="FunFam" id="3.30.565.10:FF:000010">
    <property type="entry name" value="Sensor histidine kinase RcsC"/>
    <property type="match status" value="1"/>
</dbReference>
<gene>
    <name evidence="22" type="primary">rpfC_3</name>
    <name evidence="22" type="ORF">C1752_02101</name>
</gene>
<comment type="caution">
    <text evidence="22">The sequence shown here is derived from an EMBL/GenBank/DDBJ whole genome shotgun (WGS) entry which is preliminary data.</text>
</comment>
<keyword evidence="13" id="KW-0902">Two-component regulatory system</keyword>
<dbReference type="InterPro" id="IPR011006">
    <property type="entry name" value="CheY-like_superfamily"/>
</dbReference>
<keyword evidence="11" id="KW-0067">ATP-binding</keyword>